<organism evidence="1">
    <name type="scientific">sediment metagenome</name>
    <dbReference type="NCBI Taxonomy" id="749907"/>
    <lineage>
        <taxon>unclassified sequences</taxon>
        <taxon>metagenomes</taxon>
        <taxon>ecological metagenomes</taxon>
    </lineage>
</organism>
<accession>D9PHL2</accession>
<gene>
    <name evidence="1" type="ORF">LDC_1012</name>
</gene>
<proteinExistence type="predicted"/>
<sequence length="200" mass="22693">MEITAQKFLSHLGISTPFSLTTTEEMLETLGWMSRKAPDYAHFVEKSAGHPVGAYNSPEKLVMSNEPVPDVTLKELHDMGWWLSGAPLYHMIYHLGNYGGIVVMVKDSTKGDVNLLAKPYLQNDTSQLFVTPVGLFRLSAETQNEDWSIDPLVFYELLHIWEKPQEQVRRIWDAMLVPLERKDIGTKVVMKVTGKGVYVK</sequence>
<name>D9PHL2_9ZZZZ</name>
<protein>
    <submittedName>
        <fullName evidence="1">Uncharacterized protein</fullName>
    </submittedName>
</protein>
<dbReference type="EMBL" id="ADZX01000375">
    <property type="protein sequence ID" value="EFK96963.1"/>
    <property type="molecule type" value="Genomic_DNA"/>
</dbReference>
<reference evidence="1" key="1">
    <citation type="submission" date="2010-07" db="EMBL/GenBank/DDBJ databases">
        <authorList>
            <consortium name="CONSOLIDER consortium CSD2007-00005"/>
            <person name="Guazzaroni M.-E."/>
            <person name="Richter M."/>
            <person name="Garcia-Salamanca A."/>
            <person name="Yarza P."/>
            <person name="Ferrer M."/>
        </authorList>
    </citation>
    <scope>NUCLEOTIDE SEQUENCE</scope>
</reference>
<comment type="caution">
    <text evidence="1">The sequence shown here is derived from an EMBL/GenBank/DDBJ whole genome shotgun (WGS) entry which is preliminary data.</text>
</comment>
<dbReference type="AlphaFoldDB" id="D9PHL2"/>
<evidence type="ECO:0000313" key="1">
    <source>
        <dbReference type="EMBL" id="EFK96963.1"/>
    </source>
</evidence>
<reference evidence="1" key="2">
    <citation type="journal article" date="2011" name="Microb. Ecol.">
        <title>Taxonomic and Functional Metagenomic Profiling of the Microbial Community in the Anoxic Sediment of a Sub-saline Shallow Lake (Laguna de Carrizo, Central Spain).</title>
        <authorList>
            <person name="Ferrer M."/>
            <person name="Guazzaroni M.E."/>
            <person name="Richter M."/>
            <person name="Garcia-Salamanca A."/>
            <person name="Yarza P."/>
            <person name="Suarez-Suarez A."/>
            <person name="Solano J."/>
            <person name="Alcaide M."/>
            <person name="van Dillewijn P."/>
            <person name="Molina-Henares M.A."/>
            <person name="Lopez-Cortes N."/>
            <person name="Al-Ramahi Y."/>
            <person name="Guerrero C."/>
            <person name="Acosta A."/>
            <person name="de Eugenio L.I."/>
            <person name="Martinez V."/>
            <person name="Marques S."/>
            <person name="Rojo F."/>
            <person name="Santero E."/>
            <person name="Genilloud O."/>
            <person name="Perez-Perez J."/>
            <person name="Rossello-Mora R."/>
            <person name="Ramos J.L."/>
        </authorList>
    </citation>
    <scope>NUCLEOTIDE SEQUENCE</scope>
</reference>